<accession>A0A1B6DSI9</accession>
<dbReference type="EMBL" id="GEDC01021743">
    <property type="protein sequence ID" value="JAS15555.1"/>
    <property type="molecule type" value="Transcribed_RNA"/>
</dbReference>
<sequence>MFNYVFLASVVASLSAEHVYPGIYESKKYGDEKRKAVQHRTSDKGMFDKNFALEGSGYQGDVHSGLTRIENGEKNLRKSYDGQSGIEGDHVNHNYENKKGFSSAGFQDFHFKDEIGKKSTFYDSSDDTRGLRGYRERHGQYEDVYDRGAYKDVDAVGLDKEDQGREGYYHYNEHEAEKKYRDGLHDKYEGDYQKRYQNVHHPWGYLKGPYSAHYQPLYHKPNHY</sequence>
<dbReference type="AlphaFoldDB" id="A0A1B6DSI9"/>
<evidence type="ECO:0000256" key="1">
    <source>
        <dbReference type="SAM" id="SignalP"/>
    </source>
</evidence>
<organism evidence="3">
    <name type="scientific">Clastoptera arizonana</name>
    <name type="common">Arizona spittle bug</name>
    <dbReference type="NCBI Taxonomy" id="38151"/>
    <lineage>
        <taxon>Eukaryota</taxon>
        <taxon>Metazoa</taxon>
        <taxon>Ecdysozoa</taxon>
        <taxon>Arthropoda</taxon>
        <taxon>Hexapoda</taxon>
        <taxon>Insecta</taxon>
        <taxon>Pterygota</taxon>
        <taxon>Neoptera</taxon>
        <taxon>Paraneoptera</taxon>
        <taxon>Hemiptera</taxon>
        <taxon>Auchenorrhyncha</taxon>
        <taxon>Cercopoidea</taxon>
        <taxon>Clastopteridae</taxon>
        <taxon>Clastoptera</taxon>
    </lineage>
</organism>
<keyword evidence="1" id="KW-0732">Signal</keyword>
<protein>
    <submittedName>
        <fullName evidence="3">Uncharacterized protein</fullName>
    </submittedName>
</protein>
<reference evidence="3" key="1">
    <citation type="submission" date="2015-12" db="EMBL/GenBank/DDBJ databases">
        <title>De novo transcriptome assembly of four potential Pierce s Disease insect vectors from Arizona vineyards.</title>
        <authorList>
            <person name="Tassone E.E."/>
        </authorList>
    </citation>
    <scope>NUCLEOTIDE SEQUENCE</scope>
</reference>
<evidence type="ECO:0000313" key="2">
    <source>
        <dbReference type="EMBL" id="JAS15555.1"/>
    </source>
</evidence>
<gene>
    <name evidence="2" type="ORF">g.20366</name>
    <name evidence="3" type="ORF">g.20369</name>
</gene>
<feature type="chain" id="PRO_5008581480" evidence="1">
    <location>
        <begin position="17"/>
        <end position="224"/>
    </location>
</feature>
<name>A0A1B6DSI9_9HEMI</name>
<dbReference type="EMBL" id="GEDC01008654">
    <property type="protein sequence ID" value="JAS28644.1"/>
    <property type="molecule type" value="Transcribed_RNA"/>
</dbReference>
<proteinExistence type="predicted"/>
<feature type="signal peptide" evidence="1">
    <location>
        <begin position="1"/>
        <end position="16"/>
    </location>
</feature>
<evidence type="ECO:0000313" key="3">
    <source>
        <dbReference type="EMBL" id="JAS28644.1"/>
    </source>
</evidence>